<dbReference type="EMBL" id="JAENHK010000010">
    <property type="protein sequence ID" value="MBK1897621.1"/>
    <property type="molecule type" value="Genomic_DNA"/>
</dbReference>
<sequence length="182" mass="20103">MSVNKNVLEKMSSQELEKYIKPDTKVVPQAILYAFDILESRGKEFSSEEIELRNSLITTEKEKAEVIPHSNHKEAANLIYLSAALGVGNMIWTYESLSSGSAILTAVVTIAIIFGIGYLAGKGTEWIKYVLLVLLILGILAFPIVIMNFLADPVLGIINIVQTILQIWAVVLLFKVPKTVKV</sequence>
<feature type="transmembrane region" description="Helical" evidence="1">
    <location>
        <begin position="75"/>
        <end position="94"/>
    </location>
</feature>
<protein>
    <submittedName>
        <fullName evidence="2">Uncharacterized protein</fullName>
    </submittedName>
</protein>
<feature type="transmembrane region" description="Helical" evidence="1">
    <location>
        <begin position="157"/>
        <end position="176"/>
    </location>
</feature>
<keyword evidence="1" id="KW-0472">Membrane</keyword>
<name>A0ABS1FYT5_9FLAO</name>
<evidence type="ECO:0000313" key="2">
    <source>
        <dbReference type="EMBL" id="MBK1897621.1"/>
    </source>
</evidence>
<evidence type="ECO:0000313" key="3">
    <source>
        <dbReference type="Proteomes" id="UP000628669"/>
    </source>
</evidence>
<organism evidence="2 3">
    <name type="scientific">Chryseobacterium paridis</name>
    <dbReference type="NCBI Taxonomy" id="2800328"/>
    <lineage>
        <taxon>Bacteria</taxon>
        <taxon>Pseudomonadati</taxon>
        <taxon>Bacteroidota</taxon>
        <taxon>Flavobacteriia</taxon>
        <taxon>Flavobacteriales</taxon>
        <taxon>Weeksellaceae</taxon>
        <taxon>Chryseobacterium group</taxon>
        <taxon>Chryseobacterium</taxon>
    </lineage>
</organism>
<keyword evidence="1" id="KW-0812">Transmembrane</keyword>
<keyword evidence="1" id="KW-1133">Transmembrane helix</keyword>
<evidence type="ECO:0000256" key="1">
    <source>
        <dbReference type="SAM" id="Phobius"/>
    </source>
</evidence>
<keyword evidence="3" id="KW-1185">Reference proteome</keyword>
<comment type="caution">
    <text evidence="2">The sequence shown here is derived from an EMBL/GenBank/DDBJ whole genome shotgun (WGS) entry which is preliminary data.</text>
</comment>
<accession>A0ABS1FYT5</accession>
<dbReference type="Proteomes" id="UP000628669">
    <property type="component" value="Unassembled WGS sequence"/>
</dbReference>
<feature type="transmembrane region" description="Helical" evidence="1">
    <location>
        <begin position="100"/>
        <end position="120"/>
    </location>
</feature>
<feature type="transmembrane region" description="Helical" evidence="1">
    <location>
        <begin position="129"/>
        <end position="151"/>
    </location>
</feature>
<gene>
    <name evidence="2" type="ORF">JHL15_17780</name>
</gene>
<proteinExistence type="predicted"/>
<reference evidence="3" key="1">
    <citation type="submission" date="2021-01" db="EMBL/GenBank/DDBJ databases">
        <title>Genome public.</title>
        <authorList>
            <person name="Liu C."/>
            <person name="Sun Q."/>
        </authorList>
    </citation>
    <scope>NUCLEOTIDE SEQUENCE [LARGE SCALE GENOMIC DNA]</scope>
    <source>
        <strain evidence="3">YIM B02567</strain>
    </source>
</reference>